<evidence type="ECO:0000313" key="5">
    <source>
        <dbReference type="Proteomes" id="UP000004095"/>
    </source>
</evidence>
<dbReference type="SUPFAM" id="SSF81296">
    <property type="entry name" value="E set domains"/>
    <property type="match status" value="1"/>
</dbReference>
<reference evidence="4 5" key="1">
    <citation type="submission" date="2007-01" db="EMBL/GenBank/DDBJ databases">
        <authorList>
            <person name="Haygood M."/>
            <person name="Podell S."/>
            <person name="Anderson C."/>
            <person name="Hopkinson B."/>
            <person name="Roe K."/>
            <person name="Barbeau K."/>
            <person name="Gaasterland T."/>
            <person name="Ferriera S."/>
            <person name="Johnson J."/>
            <person name="Kravitz S."/>
            <person name="Beeson K."/>
            <person name="Sutton G."/>
            <person name="Rogers Y.-H."/>
            <person name="Friedman R."/>
            <person name="Frazier M."/>
            <person name="Venter J.C."/>
        </authorList>
    </citation>
    <scope>NUCLEOTIDE SEQUENCE [LARGE SCALE GENOMIC DNA]</scope>
    <source>
        <strain evidence="4 5">ATCC 23134</strain>
    </source>
</reference>
<keyword evidence="2" id="KW-0677">Repeat</keyword>
<dbReference type="PANTHER" id="PTHR45632">
    <property type="entry name" value="LD33804P"/>
    <property type="match status" value="1"/>
</dbReference>
<keyword evidence="1" id="KW-0880">Kelch repeat</keyword>
<dbReference type="Proteomes" id="UP000004095">
    <property type="component" value="Unassembled WGS sequence"/>
</dbReference>
<dbReference type="eggNOG" id="COG3055">
    <property type="taxonomic scope" value="Bacteria"/>
</dbReference>
<dbReference type="InterPro" id="IPR002909">
    <property type="entry name" value="IPT_dom"/>
</dbReference>
<dbReference type="Gene3D" id="2.60.40.10">
    <property type="entry name" value="Immunoglobulins"/>
    <property type="match status" value="1"/>
</dbReference>
<dbReference type="AlphaFoldDB" id="A1ZY34"/>
<dbReference type="eggNOG" id="COG3656">
    <property type="taxonomic scope" value="Bacteria"/>
</dbReference>
<dbReference type="PANTHER" id="PTHR45632:SF3">
    <property type="entry name" value="KELCH-LIKE PROTEIN 32"/>
    <property type="match status" value="1"/>
</dbReference>
<dbReference type="RefSeq" id="WP_002704284.1">
    <property type="nucleotide sequence ID" value="NZ_AAWS01000063.1"/>
</dbReference>
<organism evidence="4 5">
    <name type="scientific">Microscilla marina ATCC 23134</name>
    <dbReference type="NCBI Taxonomy" id="313606"/>
    <lineage>
        <taxon>Bacteria</taxon>
        <taxon>Pseudomonadati</taxon>
        <taxon>Bacteroidota</taxon>
        <taxon>Cytophagia</taxon>
        <taxon>Cytophagales</taxon>
        <taxon>Microscillaceae</taxon>
        <taxon>Microscilla</taxon>
    </lineage>
</organism>
<evidence type="ECO:0000313" key="4">
    <source>
        <dbReference type="EMBL" id="EAY24687.1"/>
    </source>
</evidence>
<dbReference type="OrthoDB" id="818416at2"/>
<proteinExistence type="predicted"/>
<dbReference type="Gene3D" id="2.120.10.80">
    <property type="entry name" value="Kelch-type beta propeller"/>
    <property type="match status" value="2"/>
</dbReference>
<evidence type="ECO:0000256" key="2">
    <source>
        <dbReference type="ARBA" id="ARBA00022737"/>
    </source>
</evidence>
<sequence length="492" mass="53231">MRLIQKQLPWLLSALFLFTVGCKKKEEDPQQPAQTSLSTFIPTSVDFTSVTLKGSISTVGEGGITDHGFVWGETTSPDLNSAGKHSLGAKTEAGAFEHPVTGLTAGKTYHVRAYATDAQGTMYGEDKTFSTTNSPTITEFTPTEAGQGDTVTIKGTNFNATTAETSIKFGTTAAAIIISVSETEIKVVVPSGVTEGANKITATIKGLDAASTIDFIYLGGLWTKKKDFGGGERMFSVGFSIGDKGYICLGRGEDRATTTKNDLWEYNATSDTWTQKANYSGGKRSSSIAFVINQIAFVGLGIDENTTSKKDVWQYNPTTNQWSQIDDFIGDNSLKKKFSFSVGGKGYVCVRGLTDLWEIDTGVWSKKNAIPTTNVSNVFVINDVAYLASAFDKKLWKYNAVADTWTALKEFPANISLGGIVLNGKAYFASSSDDGYVFWEYTPTTDSWAKKQGLASRVSTPSYSEAFAVGDKIYIREGGTARTSVWEFDPTK</sequence>
<protein>
    <submittedName>
        <fullName evidence="4">IPT/TIG domain protein</fullName>
    </submittedName>
</protein>
<evidence type="ECO:0000256" key="1">
    <source>
        <dbReference type="ARBA" id="ARBA00022441"/>
    </source>
</evidence>
<gene>
    <name evidence="4" type="ORF">M23134_02997</name>
</gene>
<name>A1ZY34_MICM2</name>
<dbReference type="InterPro" id="IPR015915">
    <property type="entry name" value="Kelch-typ_b-propeller"/>
</dbReference>
<keyword evidence="5" id="KW-1185">Reference proteome</keyword>
<accession>A1ZY34</accession>
<dbReference type="InterPro" id="IPR014756">
    <property type="entry name" value="Ig_E-set"/>
</dbReference>
<dbReference type="CDD" id="cd00102">
    <property type="entry name" value="IPT"/>
    <property type="match status" value="1"/>
</dbReference>
<dbReference type="Pfam" id="PF01833">
    <property type="entry name" value="TIG"/>
    <property type="match status" value="1"/>
</dbReference>
<evidence type="ECO:0000259" key="3">
    <source>
        <dbReference type="Pfam" id="PF01833"/>
    </source>
</evidence>
<comment type="caution">
    <text evidence="4">The sequence shown here is derived from an EMBL/GenBank/DDBJ whole genome shotgun (WGS) entry which is preliminary data.</text>
</comment>
<dbReference type="SUPFAM" id="SSF117281">
    <property type="entry name" value="Kelch motif"/>
    <property type="match status" value="1"/>
</dbReference>
<dbReference type="EMBL" id="AAWS01000063">
    <property type="protein sequence ID" value="EAY24687.1"/>
    <property type="molecule type" value="Genomic_DNA"/>
</dbReference>
<dbReference type="InterPro" id="IPR013783">
    <property type="entry name" value="Ig-like_fold"/>
</dbReference>
<feature type="domain" description="IPT/TIG" evidence="3">
    <location>
        <begin position="135"/>
        <end position="208"/>
    </location>
</feature>
<dbReference type="PROSITE" id="PS51257">
    <property type="entry name" value="PROKAR_LIPOPROTEIN"/>
    <property type="match status" value="1"/>
</dbReference>